<evidence type="ECO:0000313" key="3">
    <source>
        <dbReference type="Proteomes" id="UP000828251"/>
    </source>
</evidence>
<dbReference type="InterPro" id="IPR036397">
    <property type="entry name" value="RNaseH_sf"/>
</dbReference>
<accession>A0A9D3UST3</accession>
<evidence type="ECO:0000259" key="1">
    <source>
        <dbReference type="Pfam" id="PF13456"/>
    </source>
</evidence>
<dbReference type="GO" id="GO:0004523">
    <property type="term" value="F:RNA-DNA hybrid ribonuclease activity"/>
    <property type="evidence" value="ECO:0007669"/>
    <property type="project" value="InterPro"/>
</dbReference>
<name>A0A9D3UST3_9ROSI</name>
<evidence type="ECO:0000313" key="2">
    <source>
        <dbReference type="EMBL" id="KAH1056339.1"/>
    </source>
</evidence>
<dbReference type="OrthoDB" id="1002648at2759"/>
<sequence length="226" mass="26107">MKTFRIEFFSIPLACWSMQDTLVWKFEASGNYTVKSGYRVLSTEQLQTSSYSEEKYRAFYKVLWELQIPAKIKILVWRLFNNYVPHFVNLFQRRLSTDVVCPLCKEGLEDTDHLIWKSVLARNKERQCLGACTYPSGDVADAVVAEAKACERAILFMVEMGWRRIILEGDPLTIIKKLALEEEDRSLIRPIINNICALGKRFESVSYQFVPRTVNCATHTLALQGH</sequence>
<dbReference type="CDD" id="cd06222">
    <property type="entry name" value="RNase_H_like"/>
    <property type="match status" value="1"/>
</dbReference>
<comment type="caution">
    <text evidence="2">The sequence shown here is derived from an EMBL/GenBank/DDBJ whole genome shotgun (WGS) entry which is preliminary data.</text>
</comment>
<dbReference type="PANTHER" id="PTHR47074:SF61">
    <property type="entry name" value="RNASE H TYPE-1 DOMAIN-CONTAINING PROTEIN"/>
    <property type="match status" value="1"/>
</dbReference>
<dbReference type="InterPro" id="IPR044730">
    <property type="entry name" value="RNase_H-like_dom_plant"/>
</dbReference>
<feature type="domain" description="RNase H type-1" evidence="1">
    <location>
        <begin position="120"/>
        <end position="222"/>
    </location>
</feature>
<dbReference type="AlphaFoldDB" id="A0A9D3UST3"/>
<dbReference type="InterPro" id="IPR052929">
    <property type="entry name" value="RNase_H-like_EbsB-rel"/>
</dbReference>
<dbReference type="Pfam" id="PF13456">
    <property type="entry name" value="RVT_3"/>
    <property type="match status" value="1"/>
</dbReference>
<organism evidence="2 3">
    <name type="scientific">Gossypium stocksii</name>
    <dbReference type="NCBI Taxonomy" id="47602"/>
    <lineage>
        <taxon>Eukaryota</taxon>
        <taxon>Viridiplantae</taxon>
        <taxon>Streptophyta</taxon>
        <taxon>Embryophyta</taxon>
        <taxon>Tracheophyta</taxon>
        <taxon>Spermatophyta</taxon>
        <taxon>Magnoliopsida</taxon>
        <taxon>eudicotyledons</taxon>
        <taxon>Gunneridae</taxon>
        <taxon>Pentapetalae</taxon>
        <taxon>rosids</taxon>
        <taxon>malvids</taxon>
        <taxon>Malvales</taxon>
        <taxon>Malvaceae</taxon>
        <taxon>Malvoideae</taxon>
        <taxon>Gossypium</taxon>
    </lineage>
</organism>
<protein>
    <recommendedName>
        <fullName evidence="1">RNase H type-1 domain-containing protein</fullName>
    </recommendedName>
</protein>
<proteinExistence type="predicted"/>
<gene>
    <name evidence="2" type="ORF">J1N35_034404</name>
</gene>
<dbReference type="Gene3D" id="3.30.420.10">
    <property type="entry name" value="Ribonuclease H-like superfamily/Ribonuclease H"/>
    <property type="match status" value="1"/>
</dbReference>
<dbReference type="Proteomes" id="UP000828251">
    <property type="component" value="Unassembled WGS sequence"/>
</dbReference>
<keyword evidence="3" id="KW-1185">Reference proteome</keyword>
<dbReference type="GO" id="GO:0003676">
    <property type="term" value="F:nucleic acid binding"/>
    <property type="evidence" value="ECO:0007669"/>
    <property type="project" value="InterPro"/>
</dbReference>
<dbReference type="PANTHER" id="PTHR47074">
    <property type="entry name" value="BNAC02G40300D PROTEIN"/>
    <property type="match status" value="1"/>
</dbReference>
<reference evidence="2 3" key="1">
    <citation type="journal article" date="2021" name="Plant Biotechnol. J.">
        <title>Multi-omics assisted identification of the key and species-specific regulatory components of drought-tolerant mechanisms in Gossypium stocksii.</title>
        <authorList>
            <person name="Yu D."/>
            <person name="Ke L."/>
            <person name="Zhang D."/>
            <person name="Wu Y."/>
            <person name="Sun Y."/>
            <person name="Mei J."/>
            <person name="Sun J."/>
            <person name="Sun Y."/>
        </authorList>
    </citation>
    <scope>NUCLEOTIDE SEQUENCE [LARGE SCALE GENOMIC DNA]</scope>
    <source>
        <strain evidence="3">cv. E1</strain>
        <tissue evidence="2">Leaf</tissue>
    </source>
</reference>
<dbReference type="EMBL" id="JAIQCV010000010">
    <property type="protein sequence ID" value="KAH1056339.1"/>
    <property type="molecule type" value="Genomic_DNA"/>
</dbReference>
<dbReference type="InterPro" id="IPR002156">
    <property type="entry name" value="RNaseH_domain"/>
</dbReference>